<dbReference type="EMBL" id="VICD02000061">
    <property type="protein sequence ID" value="KAB8196210.1"/>
    <property type="molecule type" value="Genomic_DNA"/>
</dbReference>
<dbReference type="Proteomes" id="UP000320431">
    <property type="component" value="Unassembled WGS sequence"/>
</dbReference>
<accession>A0A508B3Z6</accession>
<proteinExistence type="predicted"/>
<dbReference type="AlphaFoldDB" id="A0A508B3Z6"/>
<evidence type="ECO:0000313" key="1">
    <source>
        <dbReference type="EMBL" id="KAB8196210.1"/>
    </source>
</evidence>
<sequence>MIKDWAPELSAKLGRPVSEIESKGLGATDFSPSRFVEIRDPAGRVTRFSLAFALVRPEKSVAAVFSEHYGYMEFDLVEDSVVAEIHEDIYTHWGEP</sequence>
<comment type="caution">
    <text evidence="1">The sequence shown here is derived from an EMBL/GenBank/DDBJ whole genome shotgun (WGS) entry which is preliminary data.</text>
</comment>
<gene>
    <name evidence="1" type="ORF">FKV24_004495</name>
</gene>
<reference evidence="1 2" key="1">
    <citation type="submission" date="2019-10" db="EMBL/GenBank/DDBJ databases">
        <title>Lysobacter alkalisoli sp. nov., isolated from saline-alkaline soil.</title>
        <authorList>
            <person name="Sun J.-Q."/>
        </authorList>
    </citation>
    <scope>NUCLEOTIDE SEQUENCE [LARGE SCALE GENOMIC DNA]</scope>
    <source>
        <strain evidence="1 2">KCTC 42381</strain>
    </source>
</reference>
<name>A0A508B3Z6_9GAMM</name>
<organism evidence="1 2">
    <name type="scientific">Marilutibacter maris</name>
    <dbReference type="NCBI Taxonomy" id="1605891"/>
    <lineage>
        <taxon>Bacteria</taxon>
        <taxon>Pseudomonadati</taxon>
        <taxon>Pseudomonadota</taxon>
        <taxon>Gammaproteobacteria</taxon>
        <taxon>Lysobacterales</taxon>
        <taxon>Lysobacteraceae</taxon>
        <taxon>Marilutibacter</taxon>
    </lineage>
</organism>
<protein>
    <submittedName>
        <fullName evidence="1">Uncharacterized protein</fullName>
    </submittedName>
</protein>
<evidence type="ECO:0000313" key="2">
    <source>
        <dbReference type="Proteomes" id="UP000320431"/>
    </source>
</evidence>
<dbReference type="RefSeq" id="WP_141481516.1">
    <property type="nucleotide sequence ID" value="NZ_VICD02000061.1"/>
</dbReference>